<evidence type="ECO:0000313" key="3">
    <source>
        <dbReference type="Proteomes" id="UP000824504"/>
    </source>
</evidence>
<proteinExistence type="predicted"/>
<gene>
    <name evidence="2" type="ORF">KDB89_00760</name>
</gene>
<dbReference type="InterPro" id="IPR051532">
    <property type="entry name" value="Ester_Hydrolysis_Enzymes"/>
</dbReference>
<dbReference type="GO" id="GO:0016787">
    <property type="term" value="F:hydrolase activity"/>
    <property type="evidence" value="ECO:0007669"/>
    <property type="project" value="UniProtKB-KW"/>
</dbReference>
<protein>
    <submittedName>
        <fullName evidence="2">SGNH/GDSL hydrolase family protein</fullName>
    </submittedName>
</protein>
<dbReference type="EMBL" id="CP079216">
    <property type="protein sequence ID" value="QXT63055.1"/>
    <property type="molecule type" value="Genomic_DNA"/>
</dbReference>
<accession>A0ABX8SK78</accession>
<dbReference type="Pfam" id="PF13472">
    <property type="entry name" value="Lipase_GDSL_2"/>
    <property type="match status" value="1"/>
</dbReference>
<evidence type="ECO:0000259" key="1">
    <source>
        <dbReference type="Pfam" id="PF13472"/>
    </source>
</evidence>
<organism evidence="2 3">
    <name type="scientific">Tessaracoccus palaemonis</name>
    <dbReference type="NCBI Taxonomy" id="2829499"/>
    <lineage>
        <taxon>Bacteria</taxon>
        <taxon>Bacillati</taxon>
        <taxon>Actinomycetota</taxon>
        <taxon>Actinomycetes</taxon>
        <taxon>Propionibacteriales</taxon>
        <taxon>Propionibacteriaceae</taxon>
        <taxon>Tessaracoccus</taxon>
    </lineage>
</organism>
<dbReference type="InterPro" id="IPR013830">
    <property type="entry name" value="SGNH_hydro"/>
</dbReference>
<dbReference type="PANTHER" id="PTHR30383">
    <property type="entry name" value="THIOESTERASE 1/PROTEASE 1/LYSOPHOSPHOLIPASE L1"/>
    <property type="match status" value="1"/>
</dbReference>
<evidence type="ECO:0000313" key="2">
    <source>
        <dbReference type="EMBL" id="QXT63055.1"/>
    </source>
</evidence>
<sequence>MKTSHKLAIGAGVAALGTIAVRYLRGARTIARHVDDYAQHWGRGHHHTDGVIHYVALGDSAAQGVGASSVEASYVSIIAERLREATGRPVAVTNLSVSGAVSGDVVRDQLPVLRDLRFTPDLVTLDIGGNDVVFSGSNTVESFAASLDTILGELPAGSFVGDVPWFTLPNLGVRAKKMSDVAAKLVTLHEHHLVPLFEATKQTGYLRFHRHTAGDWFHPNDKGYLAWADLFWAELVASGRVAELTPPAE</sequence>
<keyword evidence="3" id="KW-1185">Reference proteome</keyword>
<dbReference type="PANTHER" id="PTHR30383:SF5">
    <property type="entry name" value="SGNH HYDROLASE-TYPE ESTERASE DOMAIN-CONTAINING PROTEIN"/>
    <property type="match status" value="1"/>
</dbReference>
<reference evidence="2 3" key="1">
    <citation type="submission" date="2021-07" db="EMBL/GenBank/DDBJ databases">
        <title>complete genome sequencing of Tessaracoccus sp.J1M15.</title>
        <authorList>
            <person name="Bae J.-W."/>
            <person name="Kim D.-y."/>
        </authorList>
    </citation>
    <scope>NUCLEOTIDE SEQUENCE [LARGE SCALE GENOMIC DNA]</scope>
    <source>
        <strain evidence="2 3">J1M15</strain>
    </source>
</reference>
<dbReference type="Proteomes" id="UP000824504">
    <property type="component" value="Chromosome"/>
</dbReference>
<feature type="domain" description="SGNH hydrolase-type esterase" evidence="1">
    <location>
        <begin position="56"/>
        <end position="224"/>
    </location>
</feature>
<keyword evidence="2" id="KW-0378">Hydrolase</keyword>
<name>A0ABX8SK78_9ACTN</name>
<dbReference type="RefSeq" id="WP_219082565.1">
    <property type="nucleotide sequence ID" value="NZ_CP079216.1"/>
</dbReference>